<dbReference type="Proteomes" id="UP000000702">
    <property type="component" value="Unassembled WGS sequence"/>
</dbReference>
<keyword evidence="2" id="KW-1185">Reference proteome</keyword>
<accession>F9WAM4</accession>
<reference evidence="1 2" key="2">
    <citation type="journal article" date="2012" name="Proc. Natl. Acad. Sci. U.S.A.">
        <title>Antigenic diversity is generated by distinct evolutionary mechanisms in African trypanosome species.</title>
        <authorList>
            <person name="Jackson A.P."/>
            <person name="Berry A."/>
            <person name="Aslett M."/>
            <person name="Allison H.C."/>
            <person name="Burton P."/>
            <person name="Vavrova-Anderson J."/>
            <person name="Brown R."/>
            <person name="Browne H."/>
            <person name="Corton N."/>
            <person name="Hauser H."/>
            <person name="Gamble J."/>
            <person name="Gilderthorp R."/>
            <person name="Marcello L."/>
            <person name="McQuillan J."/>
            <person name="Otto T.D."/>
            <person name="Quail M.A."/>
            <person name="Sanders M.J."/>
            <person name="van Tonder A."/>
            <person name="Ginger M.L."/>
            <person name="Field M.C."/>
            <person name="Barry J.D."/>
            <person name="Hertz-Fowler C."/>
            <person name="Berriman M."/>
        </authorList>
    </citation>
    <scope>NUCLEOTIDE SEQUENCE [LARGE SCALE GENOMIC DNA]</scope>
    <source>
        <strain evidence="1 2">IL3000</strain>
    </source>
</reference>
<dbReference type="AlphaFoldDB" id="F9WAM4"/>
<reference evidence="2" key="1">
    <citation type="submission" date="2011-07" db="EMBL/GenBank/DDBJ databases">
        <title>Divergent evolution of antigenic variation in African trypanosomes.</title>
        <authorList>
            <person name="Jackson A.P."/>
            <person name="Berry A."/>
            <person name="Allison H.C."/>
            <person name="Burton P."/>
            <person name="Anderson J."/>
            <person name="Aslett M."/>
            <person name="Brown R."/>
            <person name="Corton N."/>
            <person name="Harris D."/>
            <person name="Hauser H."/>
            <person name="Gamble J."/>
            <person name="Gilderthorp R."/>
            <person name="McQuillan J."/>
            <person name="Quail M.A."/>
            <person name="Sanders M."/>
            <person name="Van Tonder A."/>
            <person name="Ginger M.L."/>
            <person name="Donelson J.E."/>
            <person name="Field M.C."/>
            <person name="Barry J.D."/>
            <person name="Berriman M."/>
            <person name="Hertz-Fowler C."/>
        </authorList>
    </citation>
    <scope>NUCLEOTIDE SEQUENCE [LARGE SCALE GENOMIC DNA]</scope>
    <source>
        <strain evidence="2">IL3000</strain>
    </source>
</reference>
<evidence type="ECO:0000313" key="1">
    <source>
        <dbReference type="EMBL" id="CCD14294.1"/>
    </source>
</evidence>
<sequence length="116" mass="12326">MLEDLMLGSTAYARSTRPLRRSCASSVSKTLARSGATCCCCLVPPAVDHCPKVVLVLPKVQGVPQWVGLSWPIHRKLCRVTGCLLHAFSCGFSGAADLDAVARAGYGWCHLALAVL</sequence>
<evidence type="ECO:0000313" key="2">
    <source>
        <dbReference type="Proteomes" id="UP000000702"/>
    </source>
</evidence>
<dbReference type="EMBL" id="CAEQ01001454">
    <property type="protein sequence ID" value="CCD14294.1"/>
    <property type="molecule type" value="Genomic_DNA"/>
</dbReference>
<proteinExistence type="predicted"/>
<gene>
    <name evidence="1" type="ORF">TCIL3000_0_05310</name>
</gene>
<name>F9WAM4_TRYCI</name>
<organism evidence="1 2">
    <name type="scientific">Trypanosoma congolense (strain IL3000)</name>
    <dbReference type="NCBI Taxonomy" id="1068625"/>
    <lineage>
        <taxon>Eukaryota</taxon>
        <taxon>Discoba</taxon>
        <taxon>Euglenozoa</taxon>
        <taxon>Kinetoplastea</taxon>
        <taxon>Metakinetoplastina</taxon>
        <taxon>Trypanosomatida</taxon>
        <taxon>Trypanosomatidae</taxon>
        <taxon>Trypanosoma</taxon>
        <taxon>Nannomonas</taxon>
    </lineage>
</organism>
<protein>
    <submittedName>
        <fullName evidence="1">Uncharacterized protein</fullName>
    </submittedName>
</protein>
<comment type="caution">
    <text evidence="1">The sequence shown here is derived from an EMBL/GenBank/DDBJ whole genome shotgun (WGS) entry which is preliminary data.</text>
</comment>